<evidence type="ECO:0000256" key="2">
    <source>
        <dbReference type="SAM" id="Phobius"/>
    </source>
</evidence>
<keyword evidence="2" id="KW-1133">Transmembrane helix</keyword>
<dbReference type="EMBL" id="LJGZ01000003">
    <property type="protein sequence ID" value="OEV22559.1"/>
    <property type="molecule type" value="Genomic_DNA"/>
</dbReference>
<feature type="compositionally biased region" description="Low complexity" evidence="1">
    <location>
        <begin position="134"/>
        <end position="161"/>
    </location>
</feature>
<feature type="transmembrane region" description="Helical" evidence="2">
    <location>
        <begin position="173"/>
        <end position="199"/>
    </location>
</feature>
<evidence type="ECO:0000313" key="3">
    <source>
        <dbReference type="EMBL" id="OEV22559.1"/>
    </source>
</evidence>
<keyword evidence="4" id="KW-1185">Reference proteome</keyword>
<feature type="region of interest" description="Disordered" evidence="1">
    <location>
        <begin position="116"/>
        <end position="163"/>
    </location>
</feature>
<evidence type="ECO:0000256" key="1">
    <source>
        <dbReference type="SAM" id="MobiDB-lite"/>
    </source>
</evidence>
<gene>
    <name evidence="3" type="ORF">AN221_00700</name>
</gene>
<feature type="transmembrane region" description="Helical" evidence="2">
    <location>
        <begin position="285"/>
        <end position="304"/>
    </location>
</feature>
<dbReference type="RefSeq" id="WP_070199302.1">
    <property type="nucleotide sequence ID" value="NZ_LJGZ01000003.1"/>
</dbReference>
<comment type="caution">
    <text evidence="3">The sequence shown here is derived from an EMBL/GenBank/DDBJ whole genome shotgun (WGS) entry which is preliminary data.</text>
</comment>
<reference evidence="3 4" key="1">
    <citation type="journal article" date="2016" name="Front. Microbiol.">
        <title>Comparative Genomics Analysis of Streptomyces Species Reveals Their Adaptation to the Marine Environment and Their Diversity at the Genomic Level.</title>
        <authorList>
            <person name="Tian X."/>
            <person name="Zhang Z."/>
            <person name="Yang T."/>
            <person name="Chen M."/>
            <person name="Li J."/>
            <person name="Chen F."/>
            <person name="Yang J."/>
            <person name="Li W."/>
            <person name="Zhang B."/>
            <person name="Zhang Z."/>
            <person name="Wu J."/>
            <person name="Zhang C."/>
            <person name="Long L."/>
            <person name="Xiao J."/>
        </authorList>
    </citation>
    <scope>NUCLEOTIDE SEQUENCE [LARGE SCALE GENOMIC DNA]</scope>
    <source>
        <strain evidence="3 4">SCSIO M10372</strain>
    </source>
</reference>
<feature type="transmembrane region" description="Helical" evidence="2">
    <location>
        <begin position="251"/>
        <end position="273"/>
    </location>
</feature>
<organism evidence="3 4">
    <name type="scientific">Streptomyces nanshensis</name>
    <dbReference type="NCBI Taxonomy" id="518642"/>
    <lineage>
        <taxon>Bacteria</taxon>
        <taxon>Bacillati</taxon>
        <taxon>Actinomycetota</taxon>
        <taxon>Actinomycetes</taxon>
        <taxon>Kitasatosporales</taxon>
        <taxon>Streptomycetaceae</taxon>
        <taxon>Streptomyces</taxon>
    </lineage>
</organism>
<keyword evidence="2" id="KW-0472">Membrane</keyword>
<dbReference type="Proteomes" id="UP000175971">
    <property type="component" value="Unassembled WGS sequence"/>
</dbReference>
<feature type="transmembrane region" description="Helical" evidence="2">
    <location>
        <begin position="211"/>
        <end position="230"/>
    </location>
</feature>
<accession>A0A1E7M251</accession>
<sequence>MRRERPGRGPVWHVDAELAARYAGGTAAESDAWSVEKHVEACGACAAQVSSAARTAPETGPLLAGIRAAVLERVATEGLPDRAAAEARGAVNSPAYAGGPEGPAYGNAGAAASTTASPRITASPAARASTGESPAAHAAPTTNPPADARTSATHTTAAGATGVSPRLSRAARVLWAAGPALRGAWAVALGVVVLGALGLSYGAGLGASVRPLLLVTAPVLPLAGVALSYGRHADPLYEVVTSTPSGGLRLLLVRAAAVLGVSVPALTLAGAALPPAAGGPGAAAWLLPGLALTLAALALGSFVGSRRGAAAVGGAWALFVVTPATVGGPAGAALMAGAAPYFSGPAVQSGWAAGALACALLLAARRRSFDHLETP</sequence>
<dbReference type="PATRIC" id="fig|518642.7.peg.1646"/>
<protein>
    <recommendedName>
        <fullName evidence="5">Zinc-finger domain-containing protein</fullName>
    </recommendedName>
</protein>
<proteinExistence type="predicted"/>
<feature type="transmembrane region" description="Helical" evidence="2">
    <location>
        <begin position="345"/>
        <end position="364"/>
    </location>
</feature>
<dbReference type="AlphaFoldDB" id="A0A1E7M251"/>
<evidence type="ECO:0000313" key="4">
    <source>
        <dbReference type="Proteomes" id="UP000175971"/>
    </source>
</evidence>
<name>A0A1E7M251_9ACTN</name>
<keyword evidence="2" id="KW-0812">Transmembrane</keyword>
<feature type="transmembrane region" description="Helical" evidence="2">
    <location>
        <begin position="316"/>
        <end position="339"/>
    </location>
</feature>
<evidence type="ECO:0008006" key="5">
    <source>
        <dbReference type="Google" id="ProtNLM"/>
    </source>
</evidence>